<protein>
    <submittedName>
        <fullName evidence="1">Uncharacterized protein</fullName>
    </submittedName>
</protein>
<sequence>MQLQSLPAPAVRTSPPPTPALANLDLEHLAPFNTLICSILAQDTTENVFAQIIDRLPTRDSFKRNTGKTPTLLAVLDRAHPTEEAVATFRKFRDDFTSTAELVISAKVVQAYQNTLPSSSNNKFNLHFLEVAALIVHALAVNLYINTHPDVDVFAVHRGLPQHPHSTIDLCSGLYSAYIQYPCGRADVVGYWAETQIFGGVVLFEHENGDCDSVLLNAFIHPPMNLGSNVFQLSQSQLTFHQPLPFSAAQNTSTIHRNDLRARCIFRDDFSRINPVRGPPCVVPLTDELKACFDWARRQHDARERGEPYETTYYPPKK</sequence>
<reference evidence="1 2" key="1">
    <citation type="submission" date="2015-08" db="EMBL/GenBank/DDBJ databases">
        <title>Emmonsia species relationships and genome sequence.</title>
        <authorList>
            <person name="Cuomo C.A."/>
            <person name="Schwartz I.S."/>
            <person name="Kenyon C."/>
            <person name="De Hoog G.S."/>
            <person name="Govender N.P."/>
            <person name="Botha A."/>
            <person name="Moreno L."/>
            <person name="De Vries M."/>
            <person name="Munoz J.F."/>
            <person name="Stielow J.B."/>
        </authorList>
    </citation>
    <scope>NUCLEOTIDE SEQUENCE [LARGE SCALE GENOMIC DNA]</scope>
    <source>
        <strain evidence="1 2">EI222</strain>
    </source>
</reference>
<dbReference type="OrthoDB" id="5346581at2759"/>
<dbReference type="VEuPathDB" id="FungiDB:ACJ73_08284"/>
<dbReference type="Proteomes" id="UP000242791">
    <property type="component" value="Unassembled WGS sequence"/>
</dbReference>
<dbReference type="EMBL" id="LGTZ01001902">
    <property type="protein sequence ID" value="OJD20380.1"/>
    <property type="molecule type" value="Genomic_DNA"/>
</dbReference>
<gene>
    <name evidence="1" type="ORF">ACJ73_08284</name>
</gene>
<evidence type="ECO:0000313" key="2">
    <source>
        <dbReference type="Proteomes" id="UP000242791"/>
    </source>
</evidence>
<evidence type="ECO:0000313" key="1">
    <source>
        <dbReference type="EMBL" id="OJD20380.1"/>
    </source>
</evidence>
<name>A0A1J9QX04_9EURO</name>
<organism evidence="1 2">
    <name type="scientific">Blastomyces percursus</name>
    <dbReference type="NCBI Taxonomy" id="1658174"/>
    <lineage>
        <taxon>Eukaryota</taxon>
        <taxon>Fungi</taxon>
        <taxon>Dikarya</taxon>
        <taxon>Ascomycota</taxon>
        <taxon>Pezizomycotina</taxon>
        <taxon>Eurotiomycetes</taxon>
        <taxon>Eurotiomycetidae</taxon>
        <taxon>Onygenales</taxon>
        <taxon>Ajellomycetaceae</taxon>
        <taxon>Blastomyces</taxon>
    </lineage>
</organism>
<comment type="caution">
    <text evidence="1">The sequence shown here is derived from an EMBL/GenBank/DDBJ whole genome shotgun (WGS) entry which is preliminary data.</text>
</comment>
<keyword evidence="2" id="KW-1185">Reference proteome</keyword>
<proteinExistence type="predicted"/>
<dbReference type="AlphaFoldDB" id="A0A1J9QX04"/>
<accession>A0A1J9QX04</accession>